<evidence type="ECO:0000313" key="3">
    <source>
        <dbReference type="Proteomes" id="UP000785679"/>
    </source>
</evidence>
<dbReference type="Proteomes" id="UP000785679">
    <property type="component" value="Unassembled WGS sequence"/>
</dbReference>
<gene>
    <name evidence="2" type="ORF">FGO68_gene8541</name>
</gene>
<organism evidence="2 3">
    <name type="scientific">Halteria grandinella</name>
    <dbReference type="NCBI Taxonomy" id="5974"/>
    <lineage>
        <taxon>Eukaryota</taxon>
        <taxon>Sar</taxon>
        <taxon>Alveolata</taxon>
        <taxon>Ciliophora</taxon>
        <taxon>Intramacronucleata</taxon>
        <taxon>Spirotrichea</taxon>
        <taxon>Stichotrichia</taxon>
        <taxon>Sporadotrichida</taxon>
        <taxon>Halteriidae</taxon>
        <taxon>Halteria</taxon>
    </lineage>
</organism>
<protein>
    <submittedName>
        <fullName evidence="2">Uncharacterized protein</fullName>
    </submittedName>
</protein>
<comment type="caution">
    <text evidence="2">The sequence shown here is derived from an EMBL/GenBank/DDBJ whole genome shotgun (WGS) entry which is preliminary data.</text>
</comment>
<sequence>MVEHRQPQSKNGGTIIEQIVQQQENMGLSSCGSEEKVMLQCDEKACPSYGKQPLYCPECATQERHPHAPIFIAKKSKNVTNDWNNLRQDVRQLNQKVINWMSAHRPLVEVLDPILTNAEKKLRFQIEKLQLLNNNIESFYEQEVAESCAKGEIMKLQELIPSLNGFKERLQALDYLKNIGTLVLWKTYSEILHLVSQSHVLEKLSQENYDIFIKLKLYKVQLTQ</sequence>
<reference evidence="2" key="1">
    <citation type="submission" date="2019-06" db="EMBL/GenBank/DDBJ databases">
        <authorList>
            <person name="Zheng W."/>
        </authorList>
    </citation>
    <scope>NUCLEOTIDE SEQUENCE</scope>
    <source>
        <strain evidence="2">QDHG01</strain>
    </source>
</reference>
<name>A0A8J8T317_HALGN</name>
<keyword evidence="1" id="KW-0175">Coiled coil</keyword>
<evidence type="ECO:0000256" key="1">
    <source>
        <dbReference type="SAM" id="Coils"/>
    </source>
</evidence>
<keyword evidence="3" id="KW-1185">Reference proteome</keyword>
<feature type="coiled-coil region" evidence="1">
    <location>
        <begin position="76"/>
        <end position="135"/>
    </location>
</feature>
<proteinExistence type="predicted"/>
<dbReference type="EMBL" id="RRYP01007516">
    <property type="protein sequence ID" value="TNV80432.1"/>
    <property type="molecule type" value="Genomic_DNA"/>
</dbReference>
<evidence type="ECO:0000313" key="2">
    <source>
        <dbReference type="EMBL" id="TNV80432.1"/>
    </source>
</evidence>
<accession>A0A8J8T317</accession>
<dbReference type="AlphaFoldDB" id="A0A8J8T317"/>